<protein>
    <recommendedName>
        <fullName evidence="4">Intraflagellar transport protein 22 homolog</fullName>
    </recommendedName>
    <alternativeName>
        <fullName evidence="5">Rab-like protein 5</fullName>
    </alternativeName>
</protein>
<evidence type="ECO:0000256" key="3">
    <source>
        <dbReference type="ARBA" id="ARBA00023134"/>
    </source>
</evidence>
<keyword evidence="3" id="KW-0342">GTP-binding</keyword>
<dbReference type="EMBL" id="HACG01029985">
    <property type="protein sequence ID" value="CEK76850.1"/>
    <property type="molecule type" value="Transcribed_RNA"/>
</dbReference>
<sequence length="184" mass="20403">MSKVKVIIVGPPESGKTVLCNFLADATESSGGEYHPTQGVRIVEFEASAVDTGHAAIDVELWDCSGDRKFEACWPAMVRDASGAIFVYNPDQPNHDKDLDTWFSFINGNNHLKEGQCFVFAHRKPHTAGESVELSNSFSKIPLAHTSLEEDAEGVRRVFNRFISSLVKAMSSNREQEELNIMNQ</sequence>
<accession>A0A0B7AA55</accession>
<dbReference type="Pfam" id="PF08477">
    <property type="entry name" value="Roc"/>
    <property type="match status" value="1"/>
</dbReference>
<name>A0A0B7AA55_9EUPU</name>
<dbReference type="GO" id="GO:0030990">
    <property type="term" value="C:intraciliary transport particle"/>
    <property type="evidence" value="ECO:0007669"/>
    <property type="project" value="UniProtKB-ARBA"/>
</dbReference>
<dbReference type="GO" id="GO:0005525">
    <property type="term" value="F:GTP binding"/>
    <property type="evidence" value="ECO:0007669"/>
    <property type="project" value="UniProtKB-KW"/>
</dbReference>
<dbReference type="AlphaFoldDB" id="A0A0B7AA55"/>
<evidence type="ECO:0000313" key="6">
    <source>
        <dbReference type="EMBL" id="CEK76850.1"/>
    </source>
</evidence>
<dbReference type="Gene3D" id="3.40.50.300">
    <property type="entry name" value="P-loop containing nucleotide triphosphate hydrolases"/>
    <property type="match status" value="1"/>
</dbReference>
<proteinExistence type="inferred from homology"/>
<gene>
    <name evidence="6" type="primary">ORF101834</name>
</gene>
<dbReference type="SUPFAM" id="SSF52540">
    <property type="entry name" value="P-loop containing nucleoside triphosphate hydrolases"/>
    <property type="match status" value="1"/>
</dbReference>
<dbReference type="InterPro" id="IPR027417">
    <property type="entry name" value="P-loop_NTPase"/>
</dbReference>
<evidence type="ECO:0000256" key="4">
    <source>
        <dbReference type="ARBA" id="ARBA00040799"/>
    </source>
</evidence>
<evidence type="ECO:0000256" key="2">
    <source>
        <dbReference type="ARBA" id="ARBA00022741"/>
    </source>
</evidence>
<dbReference type="FunFam" id="3.40.50.300:FF:001100">
    <property type="entry name" value="intraflagellar transport protein 22 homolog"/>
    <property type="match status" value="1"/>
</dbReference>
<dbReference type="PANTHER" id="PTHR24073">
    <property type="entry name" value="DRAB5-RELATED"/>
    <property type="match status" value="1"/>
</dbReference>
<comment type="similarity">
    <text evidence="1">Belongs to the small GTPase superfamily. Rab family.</text>
</comment>
<organism evidence="6">
    <name type="scientific">Arion vulgaris</name>
    <dbReference type="NCBI Taxonomy" id="1028688"/>
    <lineage>
        <taxon>Eukaryota</taxon>
        <taxon>Metazoa</taxon>
        <taxon>Spiralia</taxon>
        <taxon>Lophotrochozoa</taxon>
        <taxon>Mollusca</taxon>
        <taxon>Gastropoda</taxon>
        <taxon>Heterobranchia</taxon>
        <taxon>Euthyneura</taxon>
        <taxon>Panpulmonata</taxon>
        <taxon>Eupulmonata</taxon>
        <taxon>Stylommatophora</taxon>
        <taxon>Helicina</taxon>
        <taxon>Arionoidea</taxon>
        <taxon>Arionidae</taxon>
        <taxon>Arion</taxon>
    </lineage>
</organism>
<dbReference type="GO" id="GO:0005929">
    <property type="term" value="C:cilium"/>
    <property type="evidence" value="ECO:0007669"/>
    <property type="project" value="UniProtKB-ARBA"/>
</dbReference>
<reference evidence="6" key="1">
    <citation type="submission" date="2014-12" db="EMBL/GenBank/DDBJ databases">
        <title>Insight into the proteome of Arion vulgaris.</title>
        <authorList>
            <person name="Aradska J."/>
            <person name="Bulat T."/>
            <person name="Smidak R."/>
            <person name="Sarate P."/>
            <person name="Gangsoo J."/>
            <person name="Sialana F."/>
            <person name="Bilban M."/>
            <person name="Lubec G."/>
        </authorList>
    </citation>
    <scope>NUCLEOTIDE SEQUENCE</scope>
    <source>
        <tissue evidence="6">Skin</tissue>
    </source>
</reference>
<evidence type="ECO:0000256" key="5">
    <source>
        <dbReference type="ARBA" id="ARBA00041562"/>
    </source>
</evidence>
<keyword evidence="2" id="KW-0547">Nucleotide-binding</keyword>
<evidence type="ECO:0000256" key="1">
    <source>
        <dbReference type="ARBA" id="ARBA00006270"/>
    </source>
</evidence>